<dbReference type="InterPro" id="IPR013087">
    <property type="entry name" value="Znf_C2H2_type"/>
</dbReference>
<dbReference type="PROSITE" id="PS00028">
    <property type="entry name" value="ZINC_FINGER_C2H2_1"/>
    <property type="match status" value="1"/>
</dbReference>
<feature type="non-terminal residue" evidence="3">
    <location>
        <position position="1"/>
    </location>
</feature>
<dbReference type="PROSITE" id="PS50157">
    <property type="entry name" value="ZINC_FINGER_C2H2_2"/>
    <property type="match status" value="1"/>
</dbReference>
<dbReference type="AlphaFoldDB" id="A0A6H5GKZ8"/>
<keyword evidence="1" id="KW-0863">Zinc-finger</keyword>
<dbReference type="PANTHER" id="PTHR46954:SF1">
    <property type="entry name" value="C2H2-TYPE DOMAIN-CONTAINING PROTEIN"/>
    <property type="match status" value="1"/>
</dbReference>
<keyword evidence="1" id="KW-0862">Zinc</keyword>
<evidence type="ECO:0000256" key="1">
    <source>
        <dbReference type="PROSITE-ProRule" id="PRU00042"/>
    </source>
</evidence>
<dbReference type="Proteomes" id="UP000479000">
    <property type="component" value="Unassembled WGS sequence"/>
</dbReference>
<accession>A0A6H5GKZ8</accession>
<dbReference type="EMBL" id="CADCXU010015135">
    <property type="protein sequence ID" value="CAB0004697.1"/>
    <property type="molecule type" value="Genomic_DNA"/>
</dbReference>
<keyword evidence="4" id="KW-1185">Reference proteome</keyword>
<feature type="non-terminal residue" evidence="3">
    <location>
        <position position="504"/>
    </location>
</feature>
<dbReference type="GO" id="GO:0008270">
    <property type="term" value="F:zinc ion binding"/>
    <property type="evidence" value="ECO:0007669"/>
    <property type="project" value="UniProtKB-KW"/>
</dbReference>
<sequence>SRLLSSAHQRSALTGRRQVPLWEHLNVLVEGADLENFSISVTVERLAEKDVLSDTGLEKPRLLGCVRNVFVGHVNASLDVQFSQDRIQQGTLKDTEHILCRTSGASITHNASISWHIVPDLPSQDPPPEIVRVVAEIARLGGFIDALRCQELKRCCGAEDIARETPKFGLRFQNIGNYWHLLPVGFAPEQGLRYETTTPVKLYHGQTEKDHVDRKFSSSTIEFVIDGHPVLGEFLGQQPPEDHMNYHDSEWYSNHVRESQYFLQVVKCNNMNCCTPMRSNLRNVLPNGIFSAPYPFKRGSTGLWIPNSSVVTGSDDFAPFLVRQAINIKPSIVMATGDLPYDQFCPSVKTQVAERTCHLCGLYFSSKKNVQQHIREVHKVVTPATLKIRPRIILAHRRKEILCLIEDQSPCTFASRVFELHLSDLGTGGDWVGSQRRDGSSHLGTSVRRFQSDDMFASHVFLVWRNHHSSDFARSLIVTSSSSPRTGVASFQNESTGMTFIYNI</sequence>
<evidence type="ECO:0000313" key="4">
    <source>
        <dbReference type="Proteomes" id="UP000479000"/>
    </source>
</evidence>
<evidence type="ECO:0000259" key="2">
    <source>
        <dbReference type="PROSITE" id="PS50157"/>
    </source>
</evidence>
<protein>
    <recommendedName>
        <fullName evidence="2">C2H2-type domain-containing protein</fullName>
    </recommendedName>
</protein>
<feature type="domain" description="C2H2-type" evidence="2">
    <location>
        <begin position="355"/>
        <end position="383"/>
    </location>
</feature>
<reference evidence="3 4" key="1">
    <citation type="submission" date="2020-02" db="EMBL/GenBank/DDBJ databases">
        <authorList>
            <person name="Ferguson B K."/>
        </authorList>
    </citation>
    <scope>NUCLEOTIDE SEQUENCE [LARGE SCALE GENOMIC DNA]</scope>
</reference>
<gene>
    <name evidence="3" type="ORF">NTEN_LOCUS10174</name>
</gene>
<keyword evidence="1" id="KW-0479">Metal-binding</keyword>
<organism evidence="3 4">
    <name type="scientific">Nesidiocoris tenuis</name>
    <dbReference type="NCBI Taxonomy" id="355587"/>
    <lineage>
        <taxon>Eukaryota</taxon>
        <taxon>Metazoa</taxon>
        <taxon>Ecdysozoa</taxon>
        <taxon>Arthropoda</taxon>
        <taxon>Hexapoda</taxon>
        <taxon>Insecta</taxon>
        <taxon>Pterygota</taxon>
        <taxon>Neoptera</taxon>
        <taxon>Paraneoptera</taxon>
        <taxon>Hemiptera</taxon>
        <taxon>Heteroptera</taxon>
        <taxon>Panheteroptera</taxon>
        <taxon>Cimicomorpha</taxon>
        <taxon>Miridae</taxon>
        <taxon>Dicyphina</taxon>
        <taxon>Nesidiocoris</taxon>
    </lineage>
</organism>
<dbReference type="PANTHER" id="PTHR46954">
    <property type="entry name" value="C2H2-TYPE DOMAIN-CONTAINING PROTEIN"/>
    <property type="match status" value="1"/>
</dbReference>
<evidence type="ECO:0000313" key="3">
    <source>
        <dbReference type="EMBL" id="CAB0004697.1"/>
    </source>
</evidence>
<dbReference type="OrthoDB" id="7698126at2759"/>
<proteinExistence type="predicted"/>
<name>A0A6H5GKZ8_9HEMI</name>